<comment type="subcellular location">
    <subcellularLocation>
        <location evidence="2">Cytoplasm</location>
    </subcellularLocation>
</comment>
<evidence type="ECO:0000256" key="2">
    <source>
        <dbReference type="ARBA" id="ARBA00004496"/>
    </source>
</evidence>
<dbReference type="PANTHER" id="PTHR43090">
    <property type="entry name" value="1-(5-PHOSPHORIBOSYL)-5-[(5-PHOSPHORIBOSYLAMINO)METHYLIDENEAMINO] IMIDAZOLE-4-CARBOXAMIDE ISOMERASE"/>
    <property type="match status" value="1"/>
</dbReference>
<keyword evidence="6" id="KW-0963">Cytoplasm</keyword>
<comment type="catalytic activity">
    <reaction evidence="1">
        <text>1-(5-phospho-beta-D-ribosyl)-5-[(5-phospho-beta-D-ribosylamino)methylideneamino]imidazole-4-carboxamide = 5-[(5-phospho-1-deoxy-D-ribulos-1-ylimino)methylamino]-1-(5-phospho-beta-D-ribosyl)imidazole-4-carboxamide</text>
        <dbReference type="Rhea" id="RHEA:15469"/>
        <dbReference type="ChEBI" id="CHEBI:58435"/>
        <dbReference type="ChEBI" id="CHEBI:58525"/>
        <dbReference type="EC" id="5.3.1.16"/>
    </reaction>
</comment>
<keyword evidence="7" id="KW-0028">Amino-acid biosynthesis</keyword>
<accession>H5SPJ0</accession>
<evidence type="ECO:0000256" key="3">
    <source>
        <dbReference type="ARBA" id="ARBA00005133"/>
    </source>
</evidence>
<comment type="pathway">
    <text evidence="3">Amino-acid biosynthesis; L-histidine biosynthesis; L-histidine from 5-phospho-alpha-D-ribose 1-diphosphate: step 4/9.</text>
</comment>
<dbReference type="EMBL" id="AP011793">
    <property type="protein sequence ID" value="BAL58076.1"/>
    <property type="molecule type" value="Genomic_DNA"/>
</dbReference>
<dbReference type="GO" id="GO:0000162">
    <property type="term" value="P:L-tryptophan biosynthetic process"/>
    <property type="evidence" value="ECO:0007669"/>
    <property type="project" value="TreeGrafter"/>
</dbReference>
<evidence type="ECO:0000256" key="8">
    <source>
        <dbReference type="ARBA" id="ARBA00023102"/>
    </source>
</evidence>
<evidence type="ECO:0000256" key="1">
    <source>
        <dbReference type="ARBA" id="ARBA00000901"/>
    </source>
</evidence>
<dbReference type="AlphaFoldDB" id="H5SPJ0"/>
<dbReference type="InterPro" id="IPR023016">
    <property type="entry name" value="HisA/PriA"/>
</dbReference>
<dbReference type="InterPro" id="IPR044524">
    <property type="entry name" value="Isoase_HisA-like"/>
</dbReference>
<keyword evidence="8" id="KW-0368">Histidine biosynthesis</keyword>
<evidence type="ECO:0000256" key="5">
    <source>
        <dbReference type="ARBA" id="ARBA00012550"/>
    </source>
</evidence>
<comment type="similarity">
    <text evidence="4">Belongs to the HisA/HisF family.</text>
</comment>
<dbReference type="GO" id="GO:0000105">
    <property type="term" value="P:L-histidine biosynthetic process"/>
    <property type="evidence" value="ECO:0007669"/>
    <property type="project" value="UniProtKB-UniPathway"/>
</dbReference>
<dbReference type="UniPathway" id="UPA00031">
    <property type="reaction ID" value="UER00009"/>
</dbReference>
<dbReference type="InterPro" id="IPR006062">
    <property type="entry name" value="His_biosynth"/>
</dbReference>
<dbReference type="FunFam" id="3.20.20.70:FF:000009">
    <property type="entry name" value="1-(5-phosphoribosyl)-5-[(5-phosphoribosylamino)methylideneamino] imidazole-4-carboxamide isomerase"/>
    <property type="match status" value="1"/>
</dbReference>
<reference evidence="10" key="1">
    <citation type="journal article" date="2005" name="Environ. Microbiol.">
        <title>Genetic and functional properties of uncultivated thermophilic crenarchaeotes from a subsurface gold mine as revealed by analysis of genome fragments.</title>
        <authorList>
            <person name="Nunoura T."/>
            <person name="Hirayama H."/>
            <person name="Takami H."/>
            <person name="Oida H."/>
            <person name="Nishi S."/>
            <person name="Shimamura S."/>
            <person name="Suzuki Y."/>
            <person name="Inagaki F."/>
            <person name="Takai K."/>
            <person name="Nealson K.H."/>
            <person name="Horikoshi K."/>
        </authorList>
    </citation>
    <scope>NUCLEOTIDE SEQUENCE</scope>
</reference>
<keyword evidence="9 10" id="KW-0413">Isomerase</keyword>
<evidence type="ECO:0000313" key="10">
    <source>
        <dbReference type="EMBL" id="BAL58076.1"/>
    </source>
</evidence>
<evidence type="ECO:0000256" key="9">
    <source>
        <dbReference type="ARBA" id="ARBA00023235"/>
    </source>
</evidence>
<name>H5SPJ0_9ZZZZ</name>
<evidence type="ECO:0000256" key="7">
    <source>
        <dbReference type="ARBA" id="ARBA00022605"/>
    </source>
</evidence>
<sequence>MYGDDPVAVARRWAAEGAPRLHVVDLDGARSGRPVHLSLAARICAAVDVPVELSGGLRSLEDIEAAFAAGADRVQLGSAAVRSPAFAGEAAARWPGRVVVALDVRRARPAVDGWQAEVGEGALLDLARRLVGLGVPRLMVTDIERDGALTGPNVALYRELVSQLTVPVVASGGVRSVDDLLSLARVGCEGAVVGKALYEGLLDLREALEAVSRC</sequence>
<evidence type="ECO:0000256" key="4">
    <source>
        <dbReference type="ARBA" id="ARBA00009667"/>
    </source>
</evidence>
<dbReference type="Gene3D" id="3.20.20.70">
    <property type="entry name" value="Aldolase class I"/>
    <property type="match status" value="1"/>
</dbReference>
<dbReference type="SUPFAM" id="SSF51366">
    <property type="entry name" value="Ribulose-phoshate binding barrel"/>
    <property type="match status" value="1"/>
</dbReference>
<protein>
    <recommendedName>
        <fullName evidence="5">1-(5-phosphoribosyl)-5-[(5-phosphoribosylamino)methylideneamino]imidazole-4-carboxamideisomerase</fullName>
        <ecNumber evidence="5">5.3.1.16</ecNumber>
    </recommendedName>
</protein>
<gene>
    <name evidence="10" type="ORF">HGMM_F54D01C03</name>
</gene>
<dbReference type="GO" id="GO:0003949">
    <property type="term" value="F:1-(5-phosphoribosyl)-5-[(5-phosphoribosylamino)methylideneamino]imidazole-4-carboxamide isomerase activity"/>
    <property type="evidence" value="ECO:0007669"/>
    <property type="project" value="UniProtKB-EC"/>
</dbReference>
<dbReference type="PANTHER" id="PTHR43090:SF2">
    <property type="entry name" value="1-(5-PHOSPHORIBOSYL)-5-[(5-PHOSPHORIBOSYLAMINO)METHYLIDENEAMINO] IMIDAZOLE-4-CARBOXAMIDE ISOMERASE"/>
    <property type="match status" value="1"/>
</dbReference>
<dbReference type="CDD" id="cd04732">
    <property type="entry name" value="HisA"/>
    <property type="match status" value="1"/>
</dbReference>
<dbReference type="Pfam" id="PF00977">
    <property type="entry name" value="His_biosynth"/>
    <property type="match status" value="1"/>
</dbReference>
<proteinExistence type="inferred from homology"/>
<dbReference type="InterPro" id="IPR013785">
    <property type="entry name" value="Aldolase_TIM"/>
</dbReference>
<reference evidence="10" key="2">
    <citation type="journal article" date="2012" name="PLoS ONE">
        <title>A Deeply Branching Thermophilic Bacterium with an Ancient Acetyl-CoA Pathway Dominates a Subsurface Ecosystem.</title>
        <authorList>
            <person name="Takami H."/>
            <person name="Noguchi H."/>
            <person name="Takaki Y."/>
            <person name="Uchiyama I."/>
            <person name="Toyoda A."/>
            <person name="Nishi S."/>
            <person name="Chee G.-J."/>
            <person name="Arai W."/>
            <person name="Nunoura T."/>
            <person name="Itoh T."/>
            <person name="Hattori M."/>
            <person name="Takai K."/>
        </authorList>
    </citation>
    <scope>NUCLEOTIDE SEQUENCE</scope>
</reference>
<dbReference type="EC" id="5.3.1.16" evidence="5"/>
<evidence type="ECO:0000256" key="6">
    <source>
        <dbReference type="ARBA" id="ARBA00022490"/>
    </source>
</evidence>
<dbReference type="InterPro" id="IPR011060">
    <property type="entry name" value="RibuloseP-bd_barrel"/>
</dbReference>
<dbReference type="HAMAP" id="MF_01014">
    <property type="entry name" value="HisA"/>
    <property type="match status" value="1"/>
</dbReference>
<organism evidence="10">
    <name type="scientific">uncultured prokaryote</name>
    <dbReference type="NCBI Taxonomy" id="198431"/>
    <lineage>
        <taxon>unclassified sequences</taxon>
        <taxon>environmental samples</taxon>
    </lineage>
</organism>